<evidence type="ECO:0000313" key="2">
    <source>
        <dbReference type="Proteomes" id="UP001054801"/>
    </source>
</evidence>
<dbReference type="Proteomes" id="UP001054801">
    <property type="component" value="Chromosome"/>
</dbReference>
<accession>A0ABY3T1C3</accession>
<proteinExistence type="predicted"/>
<reference evidence="1" key="1">
    <citation type="journal article" date="2022" name="Microorganisms">
        <title>Two New Species of Filamentous Sulfur Bacteria of the Genus Thiothrix, Thiothrix winogradskyi sp. nov. and 'Candidatus Thiothrix sulfatifontis' sp. nov.</title>
        <authorList>
            <person name="Ravin N.V."/>
            <person name="Rossetti S."/>
            <person name="Beletsky A.V."/>
            <person name="Kadnikov V.V."/>
            <person name="Rudenko T.S."/>
            <person name="Smolyakov D.D."/>
            <person name="Moskvitina M.I."/>
            <person name="Gureeva M.V."/>
            <person name="Mardanov A.V."/>
            <person name="Grabovich M.Y."/>
        </authorList>
    </citation>
    <scope>NUCLEOTIDE SEQUENCE</scope>
    <source>
        <strain evidence="1">CT3</strain>
    </source>
</reference>
<evidence type="ECO:0000313" key="1">
    <source>
        <dbReference type="EMBL" id="UJS25032.1"/>
    </source>
</evidence>
<organism evidence="1 2">
    <name type="scientific">Thiothrix winogradskyi</name>
    <dbReference type="NCBI Taxonomy" id="96472"/>
    <lineage>
        <taxon>Bacteria</taxon>
        <taxon>Pseudomonadati</taxon>
        <taxon>Pseudomonadota</taxon>
        <taxon>Gammaproteobacteria</taxon>
        <taxon>Thiotrichales</taxon>
        <taxon>Thiotrichaceae</taxon>
        <taxon>Thiothrix</taxon>
    </lineage>
</organism>
<sequence>MHEIGRRDIEYTIQKINEEKGFECKSRIMRDFLIEKIFSHYEEQPYVASIEGKLKLKYQGELYPKHEISQGLLERLCEKPETLFEIAKILKDISPNFMRPLYIGMAGNLHQRITIHKNNIQKYKAIVDEYFFYEDSFAARVVKRKFRLNNLYITIQETSKDENMHVSLENILNRVNYPVLGRN</sequence>
<gene>
    <name evidence="1" type="ORF">L2Y54_03075</name>
</gene>
<dbReference type="RefSeq" id="WP_236499758.1">
    <property type="nucleotide sequence ID" value="NZ_CP091244.1"/>
</dbReference>
<dbReference type="EMBL" id="CP091244">
    <property type="protein sequence ID" value="UJS25032.1"/>
    <property type="molecule type" value="Genomic_DNA"/>
</dbReference>
<name>A0ABY3T1C3_9GAMM</name>
<protein>
    <recommendedName>
        <fullName evidence="3">GIY-YIG domain-containing protein</fullName>
    </recommendedName>
</protein>
<keyword evidence="2" id="KW-1185">Reference proteome</keyword>
<evidence type="ECO:0008006" key="3">
    <source>
        <dbReference type="Google" id="ProtNLM"/>
    </source>
</evidence>